<proteinExistence type="predicted"/>
<dbReference type="AlphaFoldDB" id="A0A5B9EGQ1"/>
<accession>A0A5B9EGQ1</accession>
<dbReference type="SUPFAM" id="SSF53474">
    <property type="entry name" value="alpha/beta-Hydrolases"/>
    <property type="match status" value="1"/>
</dbReference>
<dbReference type="PANTHER" id="PTHR48081:SF6">
    <property type="entry name" value="PEPTIDASE S9 PROLYL OLIGOPEPTIDASE CATALYTIC DOMAIN-CONTAINING PROTEIN"/>
    <property type="match status" value="1"/>
</dbReference>
<evidence type="ECO:0000313" key="3">
    <source>
        <dbReference type="EMBL" id="QEE31212.1"/>
    </source>
</evidence>
<dbReference type="PANTHER" id="PTHR48081">
    <property type="entry name" value="AB HYDROLASE SUPERFAMILY PROTEIN C4A8.06C"/>
    <property type="match status" value="1"/>
</dbReference>
<dbReference type="InterPro" id="IPR049492">
    <property type="entry name" value="BD-FAE-like_dom"/>
</dbReference>
<gene>
    <name evidence="3" type="ORF">FTW19_06195</name>
</gene>
<keyword evidence="4" id="KW-1185">Reference proteome</keyword>
<sequence>MKPTDKLVGGHSVSKLSSIEQPTLALYQPPKEKRTGAAVVVFPGGGYRILAQDLEGTEVCQWLNAEGIACVLVKYRVPVKEHYPASTIDLEDAQKAVRLTRMHAAEWGINPSQVGVLGFSAGGHLAAVLSNHADFKRAAAEPADEASVSARPDFTVLIYPAYLTDASLKQIDEGVKPTSETPPTFLLQAEDDPVHEENVLVYFQALKEAKIKAELHVYAEGGHGYGLRTNGLPIVKWPSLVTTWLHTIGVLH</sequence>
<dbReference type="EMBL" id="CP042806">
    <property type="protein sequence ID" value="QEE31212.1"/>
    <property type="molecule type" value="Genomic_DNA"/>
</dbReference>
<dbReference type="Pfam" id="PF20434">
    <property type="entry name" value="BD-FAE"/>
    <property type="match status" value="1"/>
</dbReference>
<dbReference type="Gene3D" id="3.40.50.1820">
    <property type="entry name" value="alpha/beta hydrolase"/>
    <property type="match status" value="1"/>
</dbReference>
<organism evidence="3 4">
    <name type="scientific">Terriglobus albidus</name>
    <dbReference type="NCBI Taxonomy" id="1592106"/>
    <lineage>
        <taxon>Bacteria</taxon>
        <taxon>Pseudomonadati</taxon>
        <taxon>Acidobacteriota</taxon>
        <taxon>Terriglobia</taxon>
        <taxon>Terriglobales</taxon>
        <taxon>Acidobacteriaceae</taxon>
        <taxon>Terriglobus</taxon>
    </lineage>
</organism>
<feature type="domain" description="BD-FAE-like" evidence="2">
    <location>
        <begin position="24"/>
        <end position="137"/>
    </location>
</feature>
<keyword evidence="1 3" id="KW-0378">Hydrolase</keyword>
<evidence type="ECO:0000256" key="1">
    <source>
        <dbReference type="ARBA" id="ARBA00022801"/>
    </source>
</evidence>
<dbReference type="OrthoDB" id="9794725at2"/>
<dbReference type="InterPro" id="IPR050300">
    <property type="entry name" value="GDXG_lipolytic_enzyme"/>
</dbReference>
<dbReference type="KEGG" id="talb:FTW19_06195"/>
<reference evidence="3 4" key="1">
    <citation type="submission" date="2019-08" db="EMBL/GenBank/DDBJ databases">
        <title>Complete genome sequence of Terriglobus albidus strain ORNL.</title>
        <authorList>
            <person name="Podar M."/>
        </authorList>
    </citation>
    <scope>NUCLEOTIDE SEQUENCE [LARGE SCALE GENOMIC DNA]</scope>
    <source>
        <strain evidence="3 4">ORNL</strain>
    </source>
</reference>
<dbReference type="Proteomes" id="UP000321820">
    <property type="component" value="Chromosome"/>
</dbReference>
<dbReference type="GO" id="GO:0016787">
    <property type="term" value="F:hydrolase activity"/>
    <property type="evidence" value="ECO:0007669"/>
    <property type="project" value="UniProtKB-KW"/>
</dbReference>
<name>A0A5B9EGQ1_9BACT</name>
<protein>
    <submittedName>
        <fullName evidence="3">Alpha/beta hydrolase</fullName>
    </submittedName>
</protein>
<evidence type="ECO:0000259" key="2">
    <source>
        <dbReference type="Pfam" id="PF20434"/>
    </source>
</evidence>
<evidence type="ECO:0000313" key="4">
    <source>
        <dbReference type="Proteomes" id="UP000321820"/>
    </source>
</evidence>
<dbReference type="InterPro" id="IPR029058">
    <property type="entry name" value="AB_hydrolase_fold"/>
</dbReference>